<name>A0AA95EE83_9VIRU</name>
<dbReference type="SUPFAM" id="SSF81383">
    <property type="entry name" value="F-box domain"/>
    <property type="match status" value="1"/>
</dbReference>
<dbReference type="EMBL" id="ON887157">
    <property type="protein sequence ID" value="WBR14824.1"/>
    <property type="molecule type" value="Genomic_DNA"/>
</dbReference>
<proteinExistence type="predicted"/>
<accession>A0AA95EE83</accession>
<protein>
    <submittedName>
        <fullName evidence="1">F-box domain-containing protein</fullName>
    </submittedName>
</protein>
<dbReference type="Proteomes" id="UP001185135">
    <property type="component" value="Segment"/>
</dbReference>
<organism evidence="1 2">
    <name type="scientific">Pandoravirus kuranda</name>
    <dbReference type="NCBI Taxonomy" id="3019033"/>
    <lineage>
        <taxon>Viruses</taxon>
        <taxon>Pandoravirus</taxon>
    </lineage>
</organism>
<gene>
    <name evidence="1" type="ORF">pkur_cds_650</name>
</gene>
<reference evidence="1" key="1">
    <citation type="submission" date="2022-06" db="EMBL/GenBank/DDBJ databases">
        <authorList>
            <person name="Legendre M."/>
            <person name="Claverie J.-M."/>
            <person name="Alempic J.-M."/>
            <person name="Abergel C."/>
        </authorList>
    </citation>
    <scope>NUCLEOTIDE SEQUENCE</scope>
    <source>
        <strain evidence="1">Kuranda</strain>
    </source>
</reference>
<evidence type="ECO:0000313" key="2">
    <source>
        <dbReference type="Proteomes" id="UP001185135"/>
    </source>
</evidence>
<evidence type="ECO:0000313" key="1">
    <source>
        <dbReference type="EMBL" id="WBR14824.1"/>
    </source>
</evidence>
<sequence>MSLGDLPAEILHMILAQLEIRDRAACAMAARLFALGDRDIRERYMCASLEQAIALGIDHHIACCADLLTVRNLDRQGRSCVVTAQALWLAGARGRLSTVRLLVENLADDRDYVVWHVAKGAAANVDVVRYLDTTEPTIIWRLAGELALEASVEVFAFLHKRGLLRQCDYRRAIEAAEASGARDVAQYVRTIFPHDTGSHRQADGHDFW</sequence>
<dbReference type="InterPro" id="IPR036047">
    <property type="entry name" value="F-box-like_dom_sf"/>
</dbReference>